<evidence type="ECO:0000313" key="6">
    <source>
        <dbReference type="Proteomes" id="UP001209570"/>
    </source>
</evidence>
<feature type="compositionally biased region" description="Polar residues" evidence="2">
    <location>
        <begin position="808"/>
        <end position="818"/>
    </location>
</feature>
<keyword evidence="1" id="KW-0597">Phosphoprotein</keyword>
<gene>
    <name evidence="5" type="ORF">P43SY_010049</name>
</gene>
<feature type="region of interest" description="Disordered" evidence="2">
    <location>
        <begin position="110"/>
        <end position="146"/>
    </location>
</feature>
<dbReference type="GO" id="GO:0001881">
    <property type="term" value="P:receptor recycling"/>
    <property type="evidence" value="ECO:0007669"/>
    <property type="project" value="TreeGrafter"/>
</dbReference>
<protein>
    <recommendedName>
        <fullName evidence="7">Rab-GAP TBC domain-containing protein</fullName>
    </recommendedName>
</protein>
<dbReference type="PANTHER" id="PTHR22902:SF27">
    <property type="entry name" value="PLECKSTRIN HOMOLOGY DOMAIN-CONTAINING FAMILY A MEMBER 3"/>
    <property type="match status" value="1"/>
</dbReference>
<feature type="compositionally biased region" description="Basic residues" evidence="2">
    <location>
        <begin position="128"/>
        <end position="137"/>
    </location>
</feature>
<evidence type="ECO:0000259" key="4">
    <source>
        <dbReference type="PROSITE" id="PS50086"/>
    </source>
</evidence>
<feature type="domain" description="Rab-GAP TBC" evidence="4">
    <location>
        <begin position="471"/>
        <end position="700"/>
    </location>
</feature>
<dbReference type="GO" id="GO:0055037">
    <property type="term" value="C:recycling endosome"/>
    <property type="evidence" value="ECO:0007669"/>
    <property type="project" value="TreeGrafter"/>
</dbReference>
<dbReference type="SUPFAM" id="SSF47923">
    <property type="entry name" value="Ypt/Rab-GAP domain of gyp1p"/>
    <property type="match status" value="1"/>
</dbReference>
<dbReference type="InterPro" id="IPR000195">
    <property type="entry name" value="Rab-GAP-TBC_dom"/>
</dbReference>
<dbReference type="SUPFAM" id="SSF50729">
    <property type="entry name" value="PH domain-like"/>
    <property type="match status" value="2"/>
</dbReference>
<feature type="region of interest" description="Disordered" evidence="2">
    <location>
        <begin position="785"/>
        <end position="819"/>
    </location>
</feature>
<dbReference type="InterPro" id="IPR011993">
    <property type="entry name" value="PH-like_dom_sf"/>
</dbReference>
<feature type="compositionally biased region" description="Acidic residues" evidence="2">
    <location>
        <begin position="113"/>
        <end position="123"/>
    </location>
</feature>
<dbReference type="Proteomes" id="UP001209570">
    <property type="component" value="Unassembled WGS sequence"/>
</dbReference>
<dbReference type="GO" id="GO:0005802">
    <property type="term" value="C:trans-Golgi network"/>
    <property type="evidence" value="ECO:0007669"/>
    <property type="project" value="TreeGrafter"/>
</dbReference>
<dbReference type="Pfam" id="PF00169">
    <property type="entry name" value="PH"/>
    <property type="match status" value="2"/>
</dbReference>
<evidence type="ECO:0000256" key="1">
    <source>
        <dbReference type="ARBA" id="ARBA00022553"/>
    </source>
</evidence>
<dbReference type="PANTHER" id="PTHR22902">
    <property type="entry name" value="SESQUIPEDALIAN"/>
    <property type="match status" value="1"/>
</dbReference>
<feature type="domain" description="PH" evidence="3">
    <location>
        <begin position="266"/>
        <end position="364"/>
    </location>
</feature>
<dbReference type="GO" id="GO:0005829">
    <property type="term" value="C:cytosol"/>
    <property type="evidence" value="ECO:0007669"/>
    <property type="project" value="GOC"/>
</dbReference>
<evidence type="ECO:0000256" key="2">
    <source>
        <dbReference type="SAM" id="MobiDB-lite"/>
    </source>
</evidence>
<feature type="compositionally biased region" description="Low complexity" evidence="2">
    <location>
        <begin position="785"/>
        <end position="796"/>
    </location>
</feature>
<reference evidence="5" key="1">
    <citation type="submission" date="2021-12" db="EMBL/GenBank/DDBJ databases">
        <title>Prjna785345.</title>
        <authorList>
            <person name="Rujirawat T."/>
            <person name="Krajaejun T."/>
        </authorList>
    </citation>
    <scope>NUCLEOTIDE SEQUENCE</scope>
    <source>
        <strain evidence="5">Pi057C3</strain>
    </source>
</reference>
<proteinExistence type="predicted"/>
<comment type="caution">
    <text evidence="5">The sequence shown here is derived from an EMBL/GenBank/DDBJ whole genome shotgun (WGS) entry which is preliminary data.</text>
</comment>
<sequence>MEGVVLVRWRRSKLLHSWQKRYVVLSADGVLREYAEATAATQIAGSGMTLRQEIDVRGARVTALPFPLAGRPYAFRIKKKRALRVTMAAKSSEQLQQWIAALRVACATRDGDASSDGDSDSDDGSGSRHARRQRRTRSPVVSAPRRSLRLSQLRPTELPSVLPRSSEQEFLDTHVQRREELALVARVTEWHSHRLRSTADCTLGGVAIQAGAMVVAINGLSLQTLSQDEVAALLRPGRSPSVTLRWLKSPFKRGVLKCKLCYGLTTQLKTIAMYRNGLRAWKKQFVELDGDVLTCQTASSKEGRDATRSVIPLVGGTTVKAVHELIADQKFCFLVSVKAYTMLFQAASEDDMATWIDALERAINIAEGCIPGADLSFDALQLESSINMRVRAGGVDVFEERSRRADEDSASSTAEEESAGESDSDDDADVVDASTADTGSISEPISVDQLTEMLQFLQSRGRFVEALQLMESQSSLRAGYWGAIFRWAFDEFDEEALQRMLRQPLHPADLIQVQKDVPRTSKWLAGSAGAPQLTEEATQTRLKTLETVLHAFLASCSSDTRTDAVSEAAQETSFYMQGMNGIAFIILEVVGDDVLLGLRILRGIVSHILPHVFGIRTQEAGGDNFDLFSSLVEVGSVLEEVVQLHLPAFHDAMDAAGLPVCLLAYKWFPTLFSDISIMAHRSQLRFETLLAIWDICLLLGVEGMFCVALALFSAAEEEVTSLRPGASTELVTGTLIAVLSTIEPRDLVISVCEVLELCSHPVLLKLRNGHRRRLRLGVPSCPEASATATAASSEAPSPRETKMPTARAQPSATGSSMTVRDLDSGKLFAISKTGNMLLPVKPSL</sequence>
<organism evidence="5 6">
    <name type="scientific">Pythium insidiosum</name>
    <name type="common">Pythiosis disease agent</name>
    <dbReference type="NCBI Taxonomy" id="114742"/>
    <lineage>
        <taxon>Eukaryota</taxon>
        <taxon>Sar</taxon>
        <taxon>Stramenopiles</taxon>
        <taxon>Oomycota</taxon>
        <taxon>Peronosporomycetes</taxon>
        <taxon>Pythiales</taxon>
        <taxon>Pythiaceae</taxon>
        <taxon>Pythium</taxon>
    </lineage>
</organism>
<keyword evidence="6" id="KW-1185">Reference proteome</keyword>
<dbReference type="Pfam" id="PF00566">
    <property type="entry name" value="RabGAP-TBC"/>
    <property type="match status" value="1"/>
</dbReference>
<dbReference type="SMART" id="SM00233">
    <property type="entry name" value="PH"/>
    <property type="match status" value="2"/>
</dbReference>
<accession>A0AAD5M3W1</accession>
<dbReference type="PROSITE" id="PS50086">
    <property type="entry name" value="TBC_RABGAP"/>
    <property type="match status" value="1"/>
</dbReference>
<dbReference type="InterPro" id="IPR045188">
    <property type="entry name" value="Boi1/Boi2-like"/>
</dbReference>
<feature type="region of interest" description="Disordered" evidence="2">
    <location>
        <begin position="401"/>
        <end position="432"/>
    </location>
</feature>
<dbReference type="AlphaFoldDB" id="A0AAD5M3W1"/>
<name>A0AAD5M3W1_PYTIN</name>
<dbReference type="Gene3D" id="2.30.29.30">
    <property type="entry name" value="Pleckstrin-homology domain (PH domain)/Phosphotyrosine-binding domain (PTB)"/>
    <property type="match status" value="2"/>
</dbReference>
<evidence type="ECO:0008006" key="7">
    <source>
        <dbReference type="Google" id="ProtNLM"/>
    </source>
</evidence>
<dbReference type="GO" id="GO:0005769">
    <property type="term" value="C:early endosome"/>
    <property type="evidence" value="ECO:0007669"/>
    <property type="project" value="TreeGrafter"/>
</dbReference>
<dbReference type="PROSITE" id="PS50003">
    <property type="entry name" value="PH_DOMAIN"/>
    <property type="match status" value="2"/>
</dbReference>
<dbReference type="CDD" id="cd00821">
    <property type="entry name" value="PH"/>
    <property type="match status" value="1"/>
</dbReference>
<evidence type="ECO:0000313" key="5">
    <source>
        <dbReference type="EMBL" id="KAJ0403506.1"/>
    </source>
</evidence>
<dbReference type="Gene3D" id="1.10.472.80">
    <property type="entry name" value="Ypt/Rab-GAP domain of gyp1p, domain 3"/>
    <property type="match status" value="1"/>
</dbReference>
<dbReference type="InterPro" id="IPR001849">
    <property type="entry name" value="PH_domain"/>
</dbReference>
<dbReference type="GO" id="GO:0007032">
    <property type="term" value="P:endosome organization"/>
    <property type="evidence" value="ECO:0007669"/>
    <property type="project" value="TreeGrafter"/>
</dbReference>
<dbReference type="InterPro" id="IPR035969">
    <property type="entry name" value="Rab-GAP_TBC_sf"/>
</dbReference>
<evidence type="ECO:0000259" key="3">
    <source>
        <dbReference type="PROSITE" id="PS50003"/>
    </source>
</evidence>
<dbReference type="GO" id="GO:0042147">
    <property type="term" value="P:retrograde transport, endosome to Golgi"/>
    <property type="evidence" value="ECO:0007669"/>
    <property type="project" value="TreeGrafter"/>
</dbReference>
<feature type="compositionally biased region" description="Acidic residues" evidence="2">
    <location>
        <begin position="414"/>
        <end position="430"/>
    </location>
</feature>
<feature type="domain" description="PH" evidence="3">
    <location>
        <begin position="1"/>
        <end position="107"/>
    </location>
</feature>
<dbReference type="EMBL" id="JAKCXM010000080">
    <property type="protein sequence ID" value="KAJ0403506.1"/>
    <property type="molecule type" value="Genomic_DNA"/>
</dbReference>